<evidence type="ECO:0000259" key="2">
    <source>
        <dbReference type="Pfam" id="PF02591"/>
    </source>
</evidence>
<reference evidence="5" key="1">
    <citation type="journal article" date="2019" name="Int. J. Syst. Evol. Microbiol.">
        <title>The Global Catalogue of Microorganisms (GCM) 10K type strain sequencing project: providing services to taxonomists for standard genome sequencing and annotation.</title>
        <authorList>
            <consortium name="The Broad Institute Genomics Platform"/>
            <consortium name="The Broad Institute Genome Sequencing Center for Infectious Disease"/>
            <person name="Wu L."/>
            <person name="Ma J."/>
        </authorList>
    </citation>
    <scope>NUCLEOTIDE SEQUENCE [LARGE SCALE GENOMIC DNA]</scope>
    <source>
        <strain evidence="5">CGMCC 4.7241</strain>
    </source>
</reference>
<dbReference type="InterPro" id="IPR052376">
    <property type="entry name" value="Oxidative_Scav/Glycosyltrans"/>
</dbReference>
<dbReference type="Gene3D" id="1.10.287.1490">
    <property type="match status" value="1"/>
</dbReference>
<organism evidence="4 5">
    <name type="scientific">Tenggerimyces flavus</name>
    <dbReference type="NCBI Taxonomy" id="1708749"/>
    <lineage>
        <taxon>Bacteria</taxon>
        <taxon>Bacillati</taxon>
        <taxon>Actinomycetota</taxon>
        <taxon>Actinomycetes</taxon>
        <taxon>Propionibacteriales</taxon>
        <taxon>Nocardioidaceae</taxon>
        <taxon>Tenggerimyces</taxon>
    </lineage>
</organism>
<feature type="region of interest" description="Disordered" evidence="1">
    <location>
        <begin position="62"/>
        <end position="99"/>
    </location>
</feature>
<dbReference type="InterPro" id="IPR003743">
    <property type="entry name" value="Zf-RING_7"/>
</dbReference>
<dbReference type="Pfam" id="PF02591">
    <property type="entry name" value="Zn_ribbon_9"/>
    <property type="match status" value="1"/>
</dbReference>
<gene>
    <name evidence="4" type="ORF">ACFOUW_14560</name>
</gene>
<evidence type="ECO:0000313" key="5">
    <source>
        <dbReference type="Proteomes" id="UP001595699"/>
    </source>
</evidence>
<feature type="domain" description="CT398-like coiled coil hairpin" evidence="3">
    <location>
        <begin position="14"/>
        <end position="194"/>
    </location>
</feature>
<evidence type="ECO:0000259" key="3">
    <source>
        <dbReference type="Pfam" id="PF24481"/>
    </source>
</evidence>
<dbReference type="EMBL" id="JBHRZH010000012">
    <property type="protein sequence ID" value="MFC3762061.1"/>
    <property type="molecule type" value="Genomic_DNA"/>
</dbReference>
<dbReference type="PANTHER" id="PTHR39082:SF1">
    <property type="entry name" value="SCAVENGER RECEPTOR CLASS A MEMBER 3"/>
    <property type="match status" value="1"/>
</dbReference>
<keyword evidence="5" id="KW-1185">Reference proteome</keyword>
<dbReference type="Pfam" id="PF24481">
    <property type="entry name" value="CT398_CC"/>
    <property type="match status" value="1"/>
</dbReference>
<accession>A0ABV7Y9R3</accession>
<protein>
    <submittedName>
        <fullName evidence="4">Zinc ribbon domain-containing protein</fullName>
    </submittedName>
</protein>
<name>A0ABV7Y9R3_9ACTN</name>
<feature type="domain" description="C4-type zinc ribbon" evidence="2">
    <location>
        <begin position="205"/>
        <end position="239"/>
    </location>
</feature>
<feature type="compositionally biased region" description="Basic and acidic residues" evidence="1">
    <location>
        <begin position="62"/>
        <end position="86"/>
    </location>
</feature>
<sequence>MNADPSVQLRLLDVQALDVKLDQLAHRRATVPEAVTAQELAAEHKEISDAVGAVETELADLGREQRKADADVEQVRSRRDRDEKRLQAGQVGSPRDLENLQREIESLTKRQSDLEDAELEVMERVEESGKRQQELQARQAEIAGKLSVAEQARDASYAQIDTEISASHTERALTAEGIGADLLGLYEKRRAQFGGVGAAALRNRRCEGCRMEINASDLQKFAGSPPELVLRCEECGRILVRTAQSGLPGA</sequence>
<dbReference type="Proteomes" id="UP001595699">
    <property type="component" value="Unassembled WGS sequence"/>
</dbReference>
<dbReference type="InterPro" id="IPR056003">
    <property type="entry name" value="CT398_CC_hairpin"/>
</dbReference>
<evidence type="ECO:0000256" key="1">
    <source>
        <dbReference type="SAM" id="MobiDB-lite"/>
    </source>
</evidence>
<proteinExistence type="predicted"/>
<comment type="caution">
    <text evidence="4">The sequence shown here is derived from an EMBL/GenBank/DDBJ whole genome shotgun (WGS) entry which is preliminary data.</text>
</comment>
<dbReference type="PANTHER" id="PTHR39082">
    <property type="entry name" value="PHOSPHOLIPASE C-BETA-2-RELATED"/>
    <property type="match status" value="1"/>
</dbReference>
<dbReference type="RefSeq" id="WP_205120608.1">
    <property type="nucleotide sequence ID" value="NZ_JAFBCM010000001.1"/>
</dbReference>
<evidence type="ECO:0000313" key="4">
    <source>
        <dbReference type="EMBL" id="MFC3762061.1"/>
    </source>
</evidence>